<dbReference type="Gene3D" id="3.40.50.200">
    <property type="entry name" value="Peptidase S8/S53 domain"/>
    <property type="match status" value="1"/>
</dbReference>
<proteinExistence type="predicted"/>
<evidence type="ECO:0000256" key="6">
    <source>
        <dbReference type="ARBA" id="ARBA00022837"/>
    </source>
</evidence>
<dbReference type="SUPFAM" id="SSF54897">
    <property type="entry name" value="Protease propeptides/inhibitors"/>
    <property type="match status" value="1"/>
</dbReference>
<keyword evidence="2" id="KW-0645">Protease</keyword>
<evidence type="ECO:0000313" key="11">
    <source>
        <dbReference type="Proteomes" id="UP000322983"/>
    </source>
</evidence>
<dbReference type="SMART" id="SM00944">
    <property type="entry name" value="Pro-kuma_activ"/>
    <property type="match status" value="1"/>
</dbReference>
<keyword evidence="6" id="KW-0106">Calcium</keyword>
<dbReference type="PROSITE" id="PS51695">
    <property type="entry name" value="SEDOLISIN"/>
    <property type="match status" value="1"/>
</dbReference>
<dbReference type="OrthoDB" id="56693at2157"/>
<dbReference type="GO" id="GO:0006508">
    <property type="term" value="P:proteolysis"/>
    <property type="evidence" value="ECO:0007669"/>
    <property type="project" value="UniProtKB-KW"/>
</dbReference>
<dbReference type="CDD" id="cd11377">
    <property type="entry name" value="Pro-peptidase_S53"/>
    <property type="match status" value="1"/>
</dbReference>
<evidence type="ECO:0000259" key="9">
    <source>
        <dbReference type="PROSITE" id="PS51695"/>
    </source>
</evidence>
<keyword evidence="7" id="KW-0865">Zymogen</keyword>
<keyword evidence="3" id="KW-0479">Metal-binding</keyword>
<dbReference type="PANTHER" id="PTHR14218">
    <property type="entry name" value="PROTEASE S8 TRIPEPTIDYL PEPTIDASE I CLN2"/>
    <property type="match status" value="1"/>
</dbReference>
<evidence type="ECO:0000256" key="5">
    <source>
        <dbReference type="ARBA" id="ARBA00022825"/>
    </source>
</evidence>
<evidence type="ECO:0000256" key="2">
    <source>
        <dbReference type="ARBA" id="ARBA00022670"/>
    </source>
</evidence>
<evidence type="ECO:0000256" key="7">
    <source>
        <dbReference type="ARBA" id="ARBA00023145"/>
    </source>
</evidence>
<dbReference type="SUPFAM" id="SSF52743">
    <property type="entry name" value="Subtilisin-like"/>
    <property type="match status" value="1"/>
</dbReference>
<sequence length="1269" mass="137598">MYKYIGILAISLFSLSIIPIAGAFSSAGTAYVGPNLQGNEMDQLPSNQEICVFVMIPPKNMNELMLIAQEVANHQIPPLSKQEMNYMFGDVKKESEVVSYLKQSGFNVTFSSPFSVIAVGNASLVDKIFHTSLSMFRDASVSYYKPTVSPTIPSPLRGTFVGGLTNFTEFQPQYVTLGSPTTSQFPAQVPGSQFSALMYTPQELQGAYNVTGPEGKNVTVVVLDAYGDPEIEQDVKAFDSIYHLPNLNLTITPVGPYHPLLGVLTGWDEEVALDVEAVHSMAPYAKIDLVVASNAGSALYEAIDLIVSEDLGQVVDMSFGIPENEVTATGFYYYENGQPQINYPWVDYYFALGSAEGISFFAASGDDGAYGGTPTYYGGVSFPSSSPFVTSVGGTSLFVNTTSGEIGMPNSTASYGYETAWSVEPQYENPETSTVSSDGGFSTLFPVPWYQIPVTHSDSRTTPDVSADANPYTGMEIIVNGQRTVIGGTSLSTQLWGGVAADVISFVKHPIGLFNPYLYEIYQNSTEYNEAFHPVTLGFNGEYLANSSYNLVTGMGSPNVGELEQVMETLVKEPRLSISVSTFAKNITYPWYPYSSNFTIVASISTPNSTTVMSGNFVAYIFTLRGFLLSVPLSFNGSYWVATVYVNKGYPPNVWSVVVNGTYGGITGTGFVDIDVGDGINVLSQEGYIGISSPFTYEVCIYQPNGSPVELNSVKAYFTLNSRDIFNVTMFQTSTPGLYEGQGEVIPPTPQGAYVIYVNTSGASVYSWDVIGGFIYGAVLTPVNDGGGSINVGETFAVIASAYDREGLGLFTGNDMVYIYNDQGKLVYSTTMVPAPDVDQYYIYNLFGYQEANITLPSNFTTGFYKLIISSEINTSVGMCMENFTTGFYVSPQQLTGKVYTQSILYQGENVTVYANVTYPNGTEVTQGEFTVTMIPQQSLYNSINEEFDYGVPMQYNFTIHEWEARVTVPSVMSREGLFSVAGPFSVVLSGTSSLGNNVVSNSTVFVEPYTYEVMNITSPTSVTSVYSPEITVYHTTGNITDSTLENLIADHASVVISSSKLIHVKAVDSNVTLEGSDIGGGEVAFTLINSSLTLIDVNVHDVKFIFNLTNSNVSEVGALFYNYTNLSTVPAPRVVSVSPINVTTNSTFLKVELKGYDLRVTSLTLNGEGVKYHVGYTSSGAYLAIPFSNLPGGLYHYDLQVTENGLPYNLSFDVYNSYPQVKEAQLDHSISSVNSSVSTLDHSIYIAYAIGVIGIILALVSLFLRVRK</sequence>
<evidence type="ECO:0000256" key="1">
    <source>
        <dbReference type="ARBA" id="ARBA00001913"/>
    </source>
</evidence>
<evidence type="ECO:0000313" key="10">
    <source>
        <dbReference type="EMBL" id="BBG24933.1"/>
    </source>
</evidence>
<dbReference type="CDD" id="cd04056">
    <property type="entry name" value="Peptidases_S53"/>
    <property type="match status" value="1"/>
</dbReference>
<keyword evidence="8" id="KW-1133">Transmembrane helix</keyword>
<dbReference type="InterPro" id="IPR015366">
    <property type="entry name" value="S53_propep"/>
</dbReference>
<dbReference type="InterPro" id="IPR030400">
    <property type="entry name" value="Sedolisin_dom"/>
</dbReference>
<organism evidence="10 11">
    <name type="scientific">Sulfuracidifex tepidarius</name>
    <dbReference type="NCBI Taxonomy" id="1294262"/>
    <lineage>
        <taxon>Archaea</taxon>
        <taxon>Thermoproteota</taxon>
        <taxon>Thermoprotei</taxon>
        <taxon>Sulfolobales</taxon>
        <taxon>Sulfolobaceae</taxon>
        <taxon>Sulfuracidifex</taxon>
    </lineage>
</organism>
<dbReference type="AlphaFoldDB" id="A0A510DXI6"/>
<keyword evidence="8" id="KW-0472">Membrane</keyword>
<protein>
    <recommendedName>
        <fullName evidence="9">Peptidase S53 domain-containing protein</fullName>
    </recommendedName>
</protein>
<accession>A0A510DXI6</accession>
<name>A0A510DXI6_9CREN</name>
<reference evidence="10 11" key="1">
    <citation type="journal article" date="2020" name="Int. J. Syst. Evol. Microbiol.">
        <title>Sulfuracidifex tepidarius gen. nov., sp. nov. and transfer of Sulfolobus metallicus Huber and Stetter 1992 to the genus Sulfuracidifex as Sulfuracidifex metallicus comb. nov.</title>
        <authorList>
            <person name="Itoh T."/>
            <person name="Miura T."/>
            <person name="Sakai H.D."/>
            <person name="Kato S."/>
            <person name="Ohkuma M."/>
            <person name="Takashina T."/>
        </authorList>
    </citation>
    <scope>NUCLEOTIDE SEQUENCE [LARGE SCALE GENOMIC DNA]</scope>
    <source>
        <strain evidence="10 11">IC-006</strain>
    </source>
</reference>
<dbReference type="PIRSF" id="PIRSF032623">
    <property type="entry name" value="Peptidase_SSO2181_prd"/>
    <property type="match status" value="1"/>
</dbReference>
<dbReference type="GO" id="GO:0004252">
    <property type="term" value="F:serine-type endopeptidase activity"/>
    <property type="evidence" value="ECO:0007669"/>
    <property type="project" value="InterPro"/>
</dbReference>
<evidence type="ECO:0000256" key="8">
    <source>
        <dbReference type="SAM" id="Phobius"/>
    </source>
</evidence>
<feature type="transmembrane region" description="Helical" evidence="8">
    <location>
        <begin position="1246"/>
        <end position="1265"/>
    </location>
</feature>
<keyword evidence="5" id="KW-0720">Serine protease</keyword>
<dbReference type="Pfam" id="PF09286">
    <property type="entry name" value="Pro-kuma_activ"/>
    <property type="match status" value="1"/>
</dbReference>
<comment type="cofactor">
    <cofactor evidence="1">
        <name>Ca(2+)</name>
        <dbReference type="ChEBI" id="CHEBI:29108"/>
    </cofactor>
</comment>
<feature type="domain" description="Peptidase S53" evidence="9">
    <location>
        <begin position="198"/>
        <end position="570"/>
    </location>
</feature>
<dbReference type="InterPro" id="IPR036852">
    <property type="entry name" value="Peptidase_S8/S53_dom_sf"/>
</dbReference>
<gene>
    <name evidence="10" type="ORF">IC006_2267</name>
</gene>
<dbReference type="STRING" id="1294262.GCA_001316085_02185"/>
<evidence type="ECO:0000256" key="3">
    <source>
        <dbReference type="ARBA" id="ARBA00022723"/>
    </source>
</evidence>
<dbReference type="InterPro" id="IPR017001">
    <property type="entry name" value="Pept_S53_physarolisin-II_arc"/>
</dbReference>
<dbReference type="PANTHER" id="PTHR14218:SF15">
    <property type="entry name" value="TRIPEPTIDYL-PEPTIDASE 1"/>
    <property type="match status" value="1"/>
</dbReference>
<evidence type="ECO:0000256" key="4">
    <source>
        <dbReference type="ARBA" id="ARBA00022801"/>
    </source>
</evidence>
<dbReference type="EMBL" id="AP018929">
    <property type="protein sequence ID" value="BBG24933.1"/>
    <property type="molecule type" value="Genomic_DNA"/>
</dbReference>
<dbReference type="Proteomes" id="UP000322983">
    <property type="component" value="Chromosome"/>
</dbReference>
<dbReference type="InterPro" id="IPR050819">
    <property type="entry name" value="Tripeptidyl-peptidase_I"/>
</dbReference>
<keyword evidence="4" id="KW-0378">Hydrolase</keyword>
<keyword evidence="8" id="KW-0812">Transmembrane</keyword>
<dbReference type="KEGG" id="step:IC006_2267"/>
<dbReference type="GeneID" id="41715997"/>
<dbReference type="RefSeq" id="WP_054846269.1">
    <property type="nucleotide sequence ID" value="NZ_AP018929.1"/>
</dbReference>
<dbReference type="GO" id="GO:0046872">
    <property type="term" value="F:metal ion binding"/>
    <property type="evidence" value="ECO:0007669"/>
    <property type="project" value="UniProtKB-KW"/>
</dbReference>
<keyword evidence="11" id="KW-1185">Reference proteome</keyword>
<dbReference type="GO" id="GO:0008240">
    <property type="term" value="F:tripeptidyl-peptidase activity"/>
    <property type="evidence" value="ECO:0007669"/>
    <property type="project" value="TreeGrafter"/>
</dbReference>